<reference evidence="1" key="1">
    <citation type="submission" date="2020-01" db="EMBL/GenBank/DDBJ databases">
        <title>Comparative genomic and phylogenetic analyses of the P100virus genus of Listeria bacteriophages and report of two new members.</title>
        <authorList>
            <person name="Blanco Fernandez M.D."/>
            <person name="Barrios M.E."/>
            <person name="Mbayed V.A."/>
            <person name="Klumpp J."/>
        </authorList>
    </citation>
    <scope>NUCLEOTIDE SEQUENCE</scope>
</reference>
<dbReference type="EMBL" id="MN939540">
    <property type="protein sequence ID" value="QIG60999.1"/>
    <property type="molecule type" value="Genomic_DNA"/>
</dbReference>
<evidence type="ECO:0000313" key="1">
    <source>
        <dbReference type="EMBL" id="QIG60999.1"/>
    </source>
</evidence>
<gene>
    <name evidence="1" type="ORF">vBLivaVAfA18_075</name>
</gene>
<name>A0A858EBA0_9CAUD</name>
<accession>A0A858EBA0</accession>
<proteinExistence type="predicted"/>
<sequence>MLTGINFKHTVVCNSQEEYDHAMKVLGLTELTPEEKIEEQSRIAKVRENFRKAEEKNGKMTIRDKY</sequence>
<dbReference type="Proteomes" id="UP000609966">
    <property type="component" value="Segment"/>
</dbReference>
<evidence type="ECO:0000313" key="2">
    <source>
        <dbReference type="Proteomes" id="UP000609966"/>
    </source>
</evidence>
<protein>
    <submittedName>
        <fullName evidence="1">Uncharacterized protein</fullName>
    </submittedName>
</protein>
<organism evidence="1 2">
    <name type="scientific">Listeria phage vB_Liva_VAfA18</name>
    <dbReference type="NCBI Taxonomy" id="2712945"/>
    <lineage>
        <taxon>Viruses</taxon>
        <taxon>Duplodnaviria</taxon>
        <taxon>Heunggongvirae</taxon>
        <taxon>Uroviricota</taxon>
        <taxon>Caudoviricetes</taxon>
        <taxon>Herelleviridae</taxon>
        <taxon>Jasinskavirinae</taxon>
        <taxon>Pecentumvirus</taxon>
        <taxon>Pecentumvirus list36</taxon>
    </lineage>
</organism>